<reference evidence="1 2" key="1">
    <citation type="submission" date="2021-06" db="EMBL/GenBank/DDBJ databases">
        <title>Caerostris darwini draft genome.</title>
        <authorList>
            <person name="Kono N."/>
            <person name="Arakawa K."/>
        </authorList>
    </citation>
    <scope>NUCLEOTIDE SEQUENCE [LARGE SCALE GENOMIC DNA]</scope>
</reference>
<evidence type="ECO:0000313" key="2">
    <source>
        <dbReference type="Proteomes" id="UP001054837"/>
    </source>
</evidence>
<accession>A0AAV4VVV2</accession>
<keyword evidence="2" id="KW-1185">Reference proteome</keyword>
<dbReference type="EMBL" id="BPLQ01013751">
    <property type="protein sequence ID" value="GIY74412.1"/>
    <property type="molecule type" value="Genomic_DNA"/>
</dbReference>
<comment type="caution">
    <text evidence="1">The sequence shown here is derived from an EMBL/GenBank/DDBJ whole genome shotgun (WGS) entry which is preliminary data.</text>
</comment>
<gene>
    <name evidence="1" type="ORF">CDAR_226961</name>
</gene>
<proteinExistence type="predicted"/>
<sequence length="117" mass="13414">MFMHCTFLRQSNCFDTFANDINIGLHLILTGCCPSSYFQRTNDQSAEGIFFYLGCTVLVRMMNGFVSFKDKAIALSRVSLLSDCSEKGFLPKFYYFMNDSVEAKLNILFRLNTFSFS</sequence>
<dbReference type="AlphaFoldDB" id="A0AAV4VVV2"/>
<name>A0AAV4VVV2_9ARAC</name>
<organism evidence="1 2">
    <name type="scientific">Caerostris darwini</name>
    <dbReference type="NCBI Taxonomy" id="1538125"/>
    <lineage>
        <taxon>Eukaryota</taxon>
        <taxon>Metazoa</taxon>
        <taxon>Ecdysozoa</taxon>
        <taxon>Arthropoda</taxon>
        <taxon>Chelicerata</taxon>
        <taxon>Arachnida</taxon>
        <taxon>Araneae</taxon>
        <taxon>Araneomorphae</taxon>
        <taxon>Entelegynae</taxon>
        <taxon>Araneoidea</taxon>
        <taxon>Araneidae</taxon>
        <taxon>Caerostris</taxon>
    </lineage>
</organism>
<dbReference type="Proteomes" id="UP001054837">
    <property type="component" value="Unassembled WGS sequence"/>
</dbReference>
<protein>
    <submittedName>
        <fullName evidence="1">Uncharacterized protein</fullName>
    </submittedName>
</protein>
<evidence type="ECO:0000313" key="1">
    <source>
        <dbReference type="EMBL" id="GIY74412.1"/>
    </source>
</evidence>